<dbReference type="Proteomes" id="UP001652623">
    <property type="component" value="Chromosome 10"/>
</dbReference>
<comment type="similarity">
    <text evidence="5">Belongs to the GRAS family.</text>
</comment>
<keyword evidence="7" id="KW-1185">Reference proteome</keyword>
<evidence type="ECO:0000256" key="4">
    <source>
        <dbReference type="ARBA" id="ARBA00023242"/>
    </source>
</evidence>
<keyword evidence="2" id="KW-0805">Transcription regulation</keyword>
<reference evidence="8" key="1">
    <citation type="submission" date="2025-08" db="UniProtKB">
        <authorList>
            <consortium name="RefSeq"/>
        </authorList>
    </citation>
    <scope>IDENTIFICATION</scope>
    <source>
        <tissue evidence="8">Seedling</tissue>
    </source>
</reference>
<feature type="compositionally biased region" description="Basic and acidic residues" evidence="6">
    <location>
        <begin position="262"/>
        <end position="294"/>
    </location>
</feature>
<feature type="region of interest" description="Disordered" evidence="6">
    <location>
        <begin position="251"/>
        <end position="299"/>
    </location>
</feature>
<keyword evidence="4" id="KW-0539">Nucleus</keyword>
<feature type="region of interest" description="VHIID" evidence="5">
    <location>
        <begin position="449"/>
        <end position="514"/>
    </location>
</feature>
<feature type="compositionally biased region" description="Basic and acidic residues" evidence="6">
    <location>
        <begin position="111"/>
        <end position="120"/>
    </location>
</feature>
<dbReference type="GeneID" id="107411021"/>
<evidence type="ECO:0000256" key="3">
    <source>
        <dbReference type="ARBA" id="ARBA00023163"/>
    </source>
</evidence>
<name>A0A6P3Z984_ZIZJJ</name>
<evidence type="ECO:0000256" key="1">
    <source>
        <dbReference type="ARBA" id="ARBA00004123"/>
    </source>
</evidence>
<evidence type="ECO:0000256" key="6">
    <source>
        <dbReference type="SAM" id="MobiDB-lite"/>
    </source>
</evidence>
<feature type="region of interest" description="Disordered" evidence="6">
    <location>
        <begin position="92"/>
        <end position="156"/>
    </location>
</feature>
<protein>
    <submittedName>
        <fullName evidence="8">Scarecrow-like protein 14</fullName>
    </submittedName>
</protein>
<feature type="region of interest" description="Disordered" evidence="6">
    <location>
        <begin position="339"/>
        <end position="366"/>
    </location>
</feature>
<feature type="compositionally biased region" description="Low complexity" evidence="6">
    <location>
        <begin position="30"/>
        <end position="43"/>
    </location>
</feature>
<evidence type="ECO:0000313" key="7">
    <source>
        <dbReference type="Proteomes" id="UP001652623"/>
    </source>
</evidence>
<organism evidence="7 8">
    <name type="scientific">Ziziphus jujuba</name>
    <name type="common">Chinese jujube</name>
    <name type="synonym">Ziziphus sativa</name>
    <dbReference type="NCBI Taxonomy" id="326968"/>
    <lineage>
        <taxon>Eukaryota</taxon>
        <taxon>Viridiplantae</taxon>
        <taxon>Streptophyta</taxon>
        <taxon>Embryophyta</taxon>
        <taxon>Tracheophyta</taxon>
        <taxon>Spermatophyta</taxon>
        <taxon>Magnoliopsida</taxon>
        <taxon>eudicotyledons</taxon>
        <taxon>Gunneridae</taxon>
        <taxon>Pentapetalae</taxon>
        <taxon>rosids</taxon>
        <taxon>fabids</taxon>
        <taxon>Rosales</taxon>
        <taxon>Rhamnaceae</taxon>
        <taxon>Paliureae</taxon>
        <taxon>Ziziphus</taxon>
    </lineage>
</organism>
<dbReference type="Pfam" id="PF03514">
    <property type="entry name" value="GRAS"/>
    <property type="match status" value="1"/>
</dbReference>
<evidence type="ECO:0000313" key="8">
    <source>
        <dbReference type="RefSeq" id="XP_015874011.2"/>
    </source>
</evidence>
<accession>A0A6P3Z984</accession>
<dbReference type="InterPro" id="IPR005202">
    <property type="entry name" value="TF_GRAS"/>
</dbReference>
<gene>
    <name evidence="8" type="primary">LOC107411021</name>
</gene>
<feature type="compositionally biased region" description="Low complexity" evidence="6">
    <location>
        <begin position="127"/>
        <end position="149"/>
    </location>
</feature>
<sequence>MDQSFTRLLNFDLHPNSDLNPNIVNLTQLNNPSPNLSMSSESDSPSDDGDFSDSVLKYISQMLMEENMEKELSMFHDPLALQAAEKSLYDVLGEKYPPSPNQHPLYYTSDRNIESPDDHFWPSPGDSTTRTSNSASTSSSNTGNSVQSSRTYVDPSEYEPSILQTPVPVDFVFQSTSVSSSQTTSNLQDNITDNGNGNGLVGSSLNELLEPNSFSESDLMMQFKRGVEEGNKFLPKSPQLVIDLDNYELPPESNKNVSDSLVKVEKEERDHSPTELRGRKNHEREETDLEDGRSNKQSAIYMEDGQETELSEMFDKVLLCNGEKGRGGLICEDGGGIGNGGKKFSQQDEKSNKSSSGKSRTKMQENKKEVVDLRTLLILCAQAVSSYDVRTATELLKQIRQHSSPYGDGSQRLAHYFSNGLEARLAGTGTEIYASLASKRTAADMLKAYQVYVSACPFKKIAIVFANNMISKAAEKAANLHIIDFGILYGFQWPALIQCLSRRSGGPPKLRITGIEFPQHGFRPAQQVQETGRRLARYCERFNVPFEYNAIAQQWETIQIEDLKIVIDEVVAVNCLFRFKNLLDETVVVDSPRDAVLNLIRTIRPDIFVHAIANGSYNAPFFVTRFREALFQFSSWFDLSDATLDRENPMRLMYEKEFLGREIINIVACEGSERVERPETYKQWQVRTKRARFRQLPLDFELMKKLKCRVEGGYDSNFMVDEDGNWMLQGWKGRVMFASSCWIPA</sequence>
<feature type="region of interest" description="SAW" evidence="5">
    <location>
        <begin position="668"/>
        <end position="743"/>
    </location>
</feature>
<feature type="region of interest" description="Disordered" evidence="6">
    <location>
        <begin position="29"/>
        <end position="53"/>
    </location>
</feature>
<dbReference type="PANTHER" id="PTHR31636">
    <property type="entry name" value="OSJNBA0084A10.13 PROTEIN-RELATED"/>
    <property type="match status" value="1"/>
</dbReference>
<evidence type="ECO:0000256" key="2">
    <source>
        <dbReference type="ARBA" id="ARBA00023015"/>
    </source>
</evidence>
<evidence type="ECO:0000256" key="5">
    <source>
        <dbReference type="PROSITE-ProRule" id="PRU01191"/>
    </source>
</evidence>
<dbReference type="PROSITE" id="PS50985">
    <property type="entry name" value="GRAS"/>
    <property type="match status" value="1"/>
</dbReference>
<proteinExistence type="inferred from homology"/>
<feature type="short sequence motif" description="VHIID" evidence="5">
    <location>
        <begin position="480"/>
        <end position="484"/>
    </location>
</feature>
<comment type="caution">
    <text evidence="5">Lacks conserved residue(s) required for the propagation of feature annotation.</text>
</comment>
<dbReference type="KEGG" id="zju:107411021"/>
<dbReference type="AlphaFoldDB" id="A0A6P3Z984"/>
<dbReference type="GO" id="GO:0005634">
    <property type="term" value="C:nucleus"/>
    <property type="evidence" value="ECO:0007669"/>
    <property type="project" value="UniProtKB-SubCell"/>
</dbReference>
<feature type="region of interest" description="Leucine repeat II (LRII)" evidence="5">
    <location>
        <begin position="530"/>
        <end position="562"/>
    </location>
</feature>
<keyword evidence="3" id="KW-0804">Transcription</keyword>
<comment type="subcellular location">
    <subcellularLocation>
        <location evidence="1">Nucleus</location>
    </subcellularLocation>
</comment>
<dbReference type="FunCoup" id="A0A6P3Z984">
    <property type="interactions" value="1606"/>
</dbReference>
<dbReference type="InParanoid" id="A0A6P3Z984"/>
<dbReference type="RefSeq" id="XP_015874011.2">
    <property type="nucleotide sequence ID" value="XM_016018525.4"/>
</dbReference>